<dbReference type="Proteomes" id="UP000247551">
    <property type="component" value="Unassembled WGS sequence"/>
</dbReference>
<dbReference type="InterPro" id="IPR000792">
    <property type="entry name" value="Tscrpt_reg_LuxR_C"/>
</dbReference>
<organism evidence="5 6">
    <name type="scientific">Marinomonas alcarazii</name>
    <dbReference type="NCBI Taxonomy" id="491949"/>
    <lineage>
        <taxon>Bacteria</taxon>
        <taxon>Pseudomonadati</taxon>
        <taxon>Pseudomonadota</taxon>
        <taxon>Gammaproteobacteria</taxon>
        <taxon>Oceanospirillales</taxon>
        <taxon>Oceanospirillaceae</taxon>
        <taxon>Marinomonas</taxon>
    </lineage>
</organism>
<keyword evidence="2" id="KW-0238">DNA-binding</keyword>
<dbReference type="RefSeq" id="WP_110573335.1">
    <property type="nucleotide sequence ID" value="NZ_QKLW01000002.1"/>
</dbReference>
<reference evidence="5 6" key="1">
    <citation type="submission" date="2018-06" db="EMBL/GenBank/DDBJ databases">
        <title>Genomic Encyclopedia of Type Strains, Phase III (KMG-III): the genomes of soil and plant-associated and newly described type strains.</title>
        <authorList>
            <person name="Whitman W."/>
        </authorList>
    </citation>
    <scope>NUCLEOTIDE SEQUENCE [LARGE SCALE GENOMIC DNA]</scope>
    <source>
        <strain evidence="5 6">CECT 7730</strain>
    </source>
</reference>
<dbReference type="InterPro" id="IPR036388">
    <property type="entry name" value="WH-like_DNA-bd_sf"/>
</dbReference>
<evidence type="ECO:0000256" key="1">
    <source>
        <dbReference type="ARBA" id="ARBA00023015"/>
    </source>
</evidence>
<accession>A0A318V666</accession>
<dbReference type="PANTHER" id="PTHR44688:SF16">
    <property type="entry name" value="DNA-BINDING TRANSCRIPTIONAL ACTIVATOR DEVR_DOSR"/>
    <property type="match status" value="1"/>
</dbReference>
<keyword evidence="6" id="KW-1185">Reference proteome</keyword>
<protein>
    <submittedName>
        <fullName evidence="5">Regulatory LuxR family protein</fullName>
    </submittedName>
</protein>
<feature type="domain" description="HTH luxR-type" evidence="4">
    <location>
        <begin position="166"/>
        <end position="231"/>
    </location>
</feature>
<dbReference type="Pfam" id="PF00196">
    <property type="entry name" value="GerE"/>
    <property type="match status" value="1"/>
</dbReference>
<dbReference type="PROSITE" id="PS00622">
    <property type="entry name" value="HTH_LUXR_1"/>
    <property type="match status" value="1"/>
</dbReference>
<proteinExistence type="predicted"/>
<dbReference type="PROSITE" id="PS50043">
    <property type="entry name" value="HTH_LUXR_2"/>
    <property type="match status" value="1"/>
</dbReference>
<dbReference type="SUPFAM" id="SSF55781">
    <property type="entry name" value="GAF domain-like"/>
    <property type="match status" value="1"/>
</dbReference>
<name>A0A318V666_9GAMM</name>
<comment type="caution">
    <text evidence="5">The sequence shown here is derived from an EMBL/GenBank/DDBJ whole genome shotgun (WGS) entry which is preliminary data.</text>
</comment>
<sequence>MQGNQFPSLFQAKSLELINDLIPVSGSVFFLVQPDMKHQGTYLSNAPSDIEKAYNATYFAIDPLHPSLFKHSNERIVTLSAQISTERLMNHRYYLEFMQKYQHRYVLDMFFRNSRNDIIAVISLLRTQSQNDFTQQEIKLMHSIHSFMEYSLNSVYLPKREQERTDLQSRYSLTDRELDVLEMLISGASNKEIAKHIEMGLATLKTHLNHIFKKTAVQSRTELTAKIMSELQK</sequence>
<dbReference type="SMART" id="SM00421">
    <property type="entry name" value="HTH_LUXR"/>
    <property type="match status" value="1"/>
</dbReference>
<dbReference type="SUPFAM" id="SSF46894">
    <property type="entry name" value="C-terminal effector domain of the bipartite response regulators"/>
    <property type="match status" value="1"/>
</dbReference>
<dbReference type="GO" id="GO:0006355">
    <property type="term" value="P:regulation of DNA-templated transcription"/>
    <property type="evidence" value="ECO:0007669"/>
    <property type="project" value="InterPro"/>
</dbReference>
<evidence type="ECO:0000313" key="5">
    <source>
        <dbReference type="EMBL" id="PYF83167.1"/>
    </source>
</evidence>
<evidence type="ECO:0000256" key="2">
    <source>
        <dbReference type="ARBA" id="ARBA00023125"/>
    </source>
</evidence>
<gene>
    <name evidence="5" type="ORF">DFP75_102257</name>
</gene>
<dbReference type="EMBL" id="QKLW01000002">
    <property type="protein sequence ID" value="PYF83167.1"/>
    <property type="molecule type" value="Genomic_DNA"/>
</dbReference>
<keyword evidence="1" id="KW-0805">Transcription regulation</keyword>
<dbReference type="AlphaFoldDB" id="A0A318V666"/>
<evidence type="ECO:0000313" key="6">
    <source>
        <dbReference type="Proteomes" id="UP000247551"/>
    </source>
</evidence>
<dbReference type="InterPro" id="IPR016032">
    <property type="entry name" value="Sig_transdc_resp-reg_C-effctor"/>
</dbReference>
<dbReference type="CDD" id="cd06170">
    <property type="entry name" value="LuxR_C_like"/>
    <property type="match status" value="1"/>
</dbReference>
<dbReference type="Gene3D" id="1.10.10.10">
    <property type="entry name" value="Winged helix-like DNA-binding domain superfamily/Winged helix DNA-binding domain"/>
    <property type="match status" value="1"/>
</dbReference>
<evidence type="ECO:0000256" key="3">
    <source>
        <dbReference type="ARBA" id="ARBA00023163"/>
    </source>
</evidence>
<keyword evidence="3" id="KW-0804">Transcription</keyword>
<evidence type="ECO:0000259" key="4">
    <source>
        <dbReference type="PROSITE" id="PS50043"/>
    </source>
</evidence>
<dbReference type="GO" id="GO:0003677">
    <property type="term" value="F:DNA binding"/>
    <property type="evidence" value="ECO:0007669"/>
    <property type="project" value="UniProtKB-KW"/>
</dbReference>
<dbReference type="PANTHER" id="PTHR44688">
    <property type="entry name" value="DNA-BINDING TRANSCRIPTIONAL ACTIVATOR DEVR_DOSR"/>
    <property type="match status" value="1"/>
</dbReference>
<dbReference type="PRINTS" id="PR00038">
    <property type="entry name" value="HTHLUXR"/>
</dbReference>